<organism evidence="2 3">
    <name type="scientific">Mycolicibacter sinensis (strain JDM601)</name>
    <name type="common">Mycobacterium sinense</name>
    <dbReference type="NCBI Taxonomy" id="875328"/>
    <lineage>
        <taxon>Bacteria</taxon>
        <taxon>Bacillati</taxon>
        <taxon>Actinomycetota</taxon>
        <taxon>Actinomycetes</taxon>
        <taxon>Mycobacteriales</taxon>
        <taxon>Mycobacteriaceae</taxon>
        <taxon>Mycolicibacter</taxon>
    </lineage>
</organism>
<dbReference type="EMBL" id="CP002329">
    <property type="protein sequence ID" value="AEF35353.1"/>
    <property type="molecule type" value="Genomic_DNA"/>
</dbReference>
<feature type="region of interest" description="Disordered" evidence="1">
    <location>
        <begin position="551"/>
        <end position="571"/>
    </location>
</feature>
<name>F5YX84_MYCSD</name>
<gene>
    <name evidence="2" type="ordered locus">JDM601_1353</name>
</gene>
<dbReference type="STRING" id="875328.JDM601_1353"/>
<evidence type="ECO:0000256" key="1">
    <source>
        <dbReference type="SAM" id="MobiDB-lite"/>
    </source>
</evidence>
<dbReference type="KEGG" id="mjd:JDM601_1353"/>
<dbReference type="eggNOG" id="COG0358">
    <property type="taxonomic scope" value="Bacteria"/>
</dbReference>
<dbReference type="OrthoDB" id="4955412at2"/>
<dbReference type="AlphaFoldDB" id="F5YX84"/>
<sequence>MTNDDRDELTTAYSGDDVPDMRAYRNPPEELDIAEEPEAANEIGDHQTEGDDDGDEVNSRPSIATQLVTMAREHYAFGVDENGETFARDTEVPHLTLSMSNSSRRGLKGRLLDQWWVINERVAPGGAATDAINTLDGAAQREPITPVHTRIADHEGQVYIDCADEENRVIVIGGGCWRVADEEVPVMFRRSSTMLPYPVPDVAGDLDRLWGHLNIDSADREVVLGWVVAALILENAPHPILCLGGEHGTAKTSAARTIQSLVDPTPLDARSLPADEGAWATSIRSGWVLTFDNLSELGRGVSDGLCKLSTGDAIVRRALYTNDDVSATKAYRALIITTMGLKGVEPDLEDRMVRVELSAIPPEARRPHSEVEAAWARDRPAVVAGLLDLAAKVHHRLPDVATTGGLSRMADFNRVLVAIDEIRGTYGAARYRDSAAQVALDTLSEHPLPNAIVNGRREFASQTAGEIRLAMSLLKKEGGSRGRWPEDAREASEQLRRAAPAMRSLGWTVQDEGRANKAKVKKYTIIPPPHEIDPGGESAGINPAQAGMATSVGGHDGQAPDQQKAGAAGAAGVPGEPSLIACRFCGDGLTVGYATERGYCTKSECSSARAREHQQTRNESPPTPRDVANMGRRTADRSVI</sequence>
<keyword evidence="3" id="KW-1185">Reference proteome</keyword>
<dbReference type="RefSeq" id="WP_013828291.1">
    <property type="nucleotide sequence ID" value="NC_015576.1"/>
</dbReference>
<dbReference type="SUPFAM" id="SSF52540">
    <property type="entry name" value="P-loop containing nucleoside triphosphate hydrolases"/>
    <property type="match status" value="1"/>
</dbReference>
<feature type="region of interest" description="Disordered" evidence="1">
    <location>
        <begin position="608"/>
        <end position="640"/>
    </location>
</feature>
<feature type="compositionally biased region" description="Acidic residues" evidence="1">
    <location>
        <begin position="29"/>
        <end position="39"/>
    </location>
</feature>
<keyword evidence="2" id="KW-0067">ATP-binding</keyword>
<protein>
    <submittedName>
        <fullName evidence="2">ATP-binding protein</fullName>
    </submittedName>
</protein>
<reference evidence="2 3" key="1">
    <citation type="journal article" date="2011" name="J. Bacteriol.">
        <title>Complete genome sequence of a novel clinical isolate, the nontuberculous Mycobacterium strain JDM601.</title>
        <authorList>
            <person name="Zhang Z.Y."/>
            <person name="Sun Z.Q."/>
            <person name="Wang Z.L."/>
            <person name="Wen Z.L."/>
            <person name="Sun Q.W."/>
            <person name="Zhu Z.Q."/>
            <person name="Song Y.Z."/>
            <person name="Zhao J.W."/>
            <person name="Wang H.H."/>
            <person name="Zhang S.L."/>
            <person name="Guo X.K."/>
        </authorList>
    </citation>
    <scope>NUCLEOTIDE SEQUENCE [LARGE SCALE GENOMIC DNA]</scope>
    <source>
        <strain evidence="2 3">JDM601</strain>
    </source>
</reference>
<dbReference type="Proteomes" id="UP000009224">
    <property type="component" value="Chromosome"/>
</dbReference>
<evidence type="ECO:0000313" key="2">
    <source>
        <dbReference type="EMBL" id="AEF35353.1"/>
    </source>
</evidence>
<dbReference type="HOGENOM" id="CLU_025569_1_0_11"/>
<dbReference type="InterPro" id="IPR027417">
    <property type="entry name" value="P-loop_NTPase"/>
</dbReference>
<proteinExistence type="predicted"/>
<accession>F5YX84</accession>
<feature type="region of interest" description="Disordered" evidence="1">
    <location>
        <begin position="1"/>
        <end position="59"/>
    </location>
</feature>
<dbReference type="GO" id="GO:0005524">
    <property type="term" value="F:ATP binding"/>
    <property type="evidence" value="ECO:0007669"/>
    <property type="project" value="UniProtKB-KW"/>
</dbReference>
<feature type="compositionally biased region" description="Low complexity" evidence="1">
    <location>
        <begin position="557"/>
        <end position="571"/>
    </location>
</feature>
<keyword evidence="2" id="KW-0547">Nucleotide-binding</keyword>
<evidence type="ECO:0000313" key="3">
    <source>
        <dbReference type="Proteomes" id="UP000009224"/>
    </source>
</evidence>